<feature type="compositionally biased region" description="Basic and acidic residues" evidence="1">
    <location>
        <begin position="123"/>
        <end position="135"/>
    </location>
</feature>
<feature type="compositionally biased region" description="Low complexity" evidence="1">
    <location>
        <begin position="71"/>
        <end position="87"/>
    </location>
</feature>
<feature type="region of interest" description="Disordered" evidence="1">
    <location>
        <begin position="45"/>
        <end position="148"/>
    </location>
</feature>
<gene>
    <name evidence="3" type="primary">LOC125420760</name>
</gene>
<protein>
    <submittedName>
        <fullName evidence="3">Uncharacterized protein LOC125420760</fullName>
    </submittedName>
</protein>
<reference evidence="3" key="1">
    <citation type="submission" date="2025-08" db="UniProtKB">
        <authorList>
            <consortium name="RefSeq"/>
        </authorList>
    </citation>
    <scope>IDENTIFICATION</scope>
    <source>
        <tissue evidence="3">Seedling</tissue>
    </source>
</reference>
<evidence type="ECO:0000256" key="1">
    <source>
        <dbReference type="SAM" id="MobiDB-lite"/>
    </source>
</evidence>
<organism evidence="2 3">
    <name type="scientific">Ziziphus jujuba</name>
    <name type="common">Chinese jujube</name>
    <name type="synonym">Ziziphus sativa</name>
    <dbReference type="NCBI Taxonomy" id="326968"/>
    <lineage>
        <taxon>Eukaryota</taxon>
        <taxon>Viridiplantae</taxon>
        <taxon>Streptophyta</taxon>
        <taxon>Embryophyta</taxon>
        <taxon>Tracheophyta</taxon>
        <taxon>Spermatophyta</taxon>
        <taxon>Magnoliopsida</taxon>
        <taxon>eudicotyledons</taxon>
        <taxon>Gunneridae</taxon>
        <taxon>Pentapetalae</taxon>
        <taxon>rosids</taxon>
        <taxon>fabids</taxon>
        <taxon>Rosales</taxon>
        <taxon>Rhamnaceae</taxon>
        <taxon>Paliureae</taxon>
        <taxon>Ziziphus</taxon>
    </lineage>
</organism>
<feature type="region of interest" description="Disordered" evidence="1">
    <location>
        <begin position="169"/>
        <end position="218"/>
    </location>
</feature>
<name>A0ABM3I994_ZIZJJ</name>
<proteinExistence type="predicted"/>
<sequence length="218" mass="23979">MGEEKHQPHQLLSIFYRFFKFIMKSLASQILKLFNLGRRMNCSIPPAPPTSDAMPGSKSNQMANPMAEGTSSQCESQSDPSSSLDSLRNNGVEDDKKLTPVQAVAINIESSSPLQASMGNSELHSDAGKREEKAPEPSIVPHAKAPEKVASIRKTVSINDTVEDIDQIIKKRKKSKSMEKSNSLESEEDEPKPLRSILKVGSNLDEKTDISVNQDTRS</sequence>
<evidence type="ECO:0000313" key="3">
    <source>
        <dbReference type="RefSeq" id="XP_048323710.2"/>
    </source>
</evidence>
<accession>A0ABM3I994</accession>
<feature type="compositionally biased region" description="Polar residues" evidence="1">
    <location>
        <begin position="108"/>
        <end position="122"/>
    </location>
</feature>
<keyword evidence="2" id="KW-1185">Reference proteome</keyword>
<dbReference type="RefSeq" id="XP_048323710.2">
    <property type="nucleotide sequence ID" value="XM_048467753.2"/>
</dbReference>
<evidence type="ECO:0000313" key="2">
    <source>
        <dbReference type="Proteomes" id="UP001652623"/>
    </source>
</evidence>
<dbReference type="GeneID" id="125420760"/>
<dbReference type="Proteomes" id="UP001652623">
    <property type="component" value="Chromosome 10"/>
</dbReference>